<dbReference type="InterPro" id="IPR003673">
    <property type="entry name" value="CoA-Trfase_fam_III"/>
</dbReference>
<dbReference type="GO" id="GO:0008410">
    <property type="term" value="F:CoA-transferase activity"/>
    <property type="evidence" value="ECO:0007669"/>
    <property type="project" value="TreeGrafter"/>
</dbReference>
<dbReference type="EMBL" id="AP023420">
    <property type="protein sequence ID" value="BCK84900.1"/>
    <property type="molecule type" value="Genomic_DNA"/>
</dbReference>
<name>A0A810Q9K1_9FIRM</name>
<gene>
    <name evidence="2" type="ORF">MM59RIKEN_22190</name>
</gene>
<dbReference type="InterPro" id="IPR044855">
    <property type="entry name" value="CoA-Trfase_III_dom3_sf"/>
</dbReference>
<evidence type="ECO:0000313" key="3">
    <source>
        <dbReference type="Proteomes" id="UP000679848"/>
    </source>
</evidence>
<dbReference type="KEGG" id="pfaa:MM59RIKEN_22190"/>
<evidence type="ECO:0000256" key="1">
    <source>
        <dbReference type="ARBA" id="ARBA00022679"/>
    </source>
</evidence>
<organism evidence="2 3">
    <name type="scientific">Pusillibacter faecalis</name>
    <dbReference type="NCBI Taxonomy" id="2714358"/>
    <lineage>
        <taxon>Bacteria</taxon>
        <taxon>Bacillati</taxon>
        <taxon>Bacillota</taxon>
        <taxon>Clostridia</taxon>
        <taxon>Eubacteriales</taxon>
        <taxon>Oscillospiraceae</taxon>
        <taxon>Pusillibacter</taxon>
    </lineage>
</organism>
<keyword evidence="1 2" id="KW-0808">Transferase</keyword>
<dbReference type="Gene3D" id="3.30.1540.10">
    <property type="entry name" value="formyl-coa transferase, domain 3"/>
    <property type="match status" value="1"/>
</dbReference>
<sequence>MRILDLSQAYAGPFCTMNLADHGAEVIKIERPGVGDQVRTWGPMKNGESGFHACLNRNKSGITLDLKSEEGKEVFRRLLKTADVVCENYKVGVLEKLGFSYEAMKAINPRIIYANITGFGLNGELAHRPCYDIVAQAMGGMMDVTGFADGLPTKVGPAIADNYTGALLAIGILMALYKREQTGEGGHVDVAMVDTMIHIMDHFVIDYTILGELHSRSGNSDQAIAPFDSFQAKDGMFVLACGTNEMFAKLCDMMGRPELPQDSRFVTNFERCNHYAALKPQIEAWSTTKTVQELEEMILAAGIPFGRIQNIEQLVNHPQTRARNMLWEVDQPGMGKITITGTPIKISYEEDSIMKAAPMLGEDTSKILASIGYTPAELSALSRKGVI</sequence>
<dbReference type="Gene3D" id="3.40.50.10540">
    <property type="entry name" value="Crotonobetainyl-coa:carnitine coa-transferase, domain 1"/>
    <property type="match status" value="1"/>
</dbReference>
<evidence type="ECO:0000313" key="2">
    <source>
        <dbReference type="EMBL" id="BCK84900.1"/>
    </source>
</evidence>
<reference evidence="2" key="1">
    <citation type="submission" date="2020-09" db="EMBL/GenBank/DDBJ databases">
        <title>New species isolated from human feces.</title>
        <authorList>
            <person name="Kitahara M."/>
            <person name="Shigeno Y."/>
            <person name="Shime M."/>
            <person name="Matsumoto Y."/>
            <person name="Nakamura S."/>
            <person name="Motooka D."/>
            <person name="Fukuoka S."/>
            <person name="Nishikawa H."/>
            <person name="Benno Y."/>
        </authorList>
    </citation>
    <scope>NUCLEOTIDE SEQUENCE</scope>
    <source>
        <strain evidence="2">MM59</strain>
    </source>
</reference>
<dbReference type="SUPFAM" id="SSF89796">
    <property type="entry name" value="CoA-transferase family III (CaiB/BaiF)"/>
    <property type="match status" value="1"/>
</dbReference>
<accession>A0A810Q9K1</accession>
<dbReference type="InterPro" id="IPR050483">
    <property type="entry name" value="CoA-transferase_III_domain"/>
</dbReference>
<dbReference type="PANTHER" id="PTHR48207">
    <property type="entry name" value="SUCCINATE--HYDROXYMETHYLGLUTARATE COA-TRANSFERASE"/>
    <property type="match status" value="1"/>
</dbReference>
<dbReference type="AlphaFoldDB" id="A0A810Q9K1"/>
<protein>
    <submittedName>
        <fullName evidence="2">CoA transferase</fullName>
    </submittedName>
</protein>
<dbReference type="RefSeq" id="WP_317348620.1">
    <property type="nucleotide sequence ID" value="NZ_CAUWJI010000085.1"/>
</dbReference>
<dbReference type="Proteomes" id="UP000679848">
    <property type="component" value="Chromosome"/>
</dbReference>
<dbReference type="InterPro" id="IPR023606">
    <property type="entry name" value="CoA-Trfase_III_dom_1_sf"/>
</dbReference>
<keyword evidence="3" id="KW-1185">Reference proteome</keyword>
<dbReference type="PANTHER" id="PTHR48207:SF3">
    <property type="entry name" value="SUCCINATE--HYDROXYMETHYLGLUTARATE COA-TRANSFERASE"/>
    <property type="match status" value="1"/>
</dbReference>
<proteinExistence type="predicted"/>
<dbReference type="Pfam" id="PF02515">
    <property type="entry name" value="CoA_transf_3"/>
    <property type="match status" value="1"/>
</dbReference>